<dbReference type="Proteomes" id="UP000254293">
    <property type="component" value="Unassembled WGS sequence"/>
</dbReference>
<evidence type="ECO:0000313" key="1">
    <source>
        <dbReference type="EMBL" id="STR03262.1"/>
    </source>
</evidence>
<accession>A0A377R5K5</accession>
<proteinExistence type="predicted"/>
<keyword evidence="2" id="KW-1185">Reference proteome</keyword>
<protein>
    <submittedName>
        <fullName evidence="1">Uncharacterized protein</fullName>
    </submittedName>
</protein>
<name>A0A377R5K5_9NEIS</name>
<evidence type="ECO:0000313" key="2">
    <source>
        <dbReference type="Proteomes" id="UP000254293"/>
    </source>
</evidence>
<organism evidence="1 2">
    <name type="scientific">Kingella potus</name>
    <dbReference type="NCBI Taxonomy" id="265175"/>
    <lineage>
        <taxon>Bacteria</taxon>
        <taxon>Pseudomonadati</taxon>
        <taxon>Pseudomonadota</taxon>
        <taxon>Betaproteobacteria</taxon>
        <taxon>Neisseriales</taxon>
        <taxon>Neisseriaceae</taxon>
        <taxon>Kingella</taxon>
    </lineage>
</organism>
<reference evidence="1 2" key="1">
    <citation type="submission" date="2018-06" db="EMBL/GenBank/DDBJ databases">
        <authorList>
            <consortium name="Pathogen Informatics"/>
            <person name="Doyle S."/>
        </authorList>
    </citation>
    <scope>NUCLEOTIDE SEQUENCE [LARGE SCALE GENOMIC DNA]</scope>
    <source>
        <strain evidence="1 2">NCTC13336</strain>
    </source>
</reference>
<dbReference type="AlphaFoldDB" id="A0A377R5K5"/>
<dbReference type="EMBL" id="UGJJ01000003">
    <property type="protein sequence ID" value="STR03262.1"/>
    <property type="molecule type" value="Genomic_DNA"/>
</dbReference>
<sequence length="52" mass="6048">MHFVLTLAYRPSSLKYCVGGVEFRAYLVQSLQESIVPHLHYLAYLTNTLKYI</sequence>
<gene>
    <name evidence="1" type="ORF">NCTC13336_02179</name>
</gene>